<dbReference type="AlphaFoldDB" id="A0A420DP00"/>
<evidence type="ECO:0000256" key="1">
    <source>
        <dbReference type="ARBA" id="ARBA00004418"/>
    </source>
</evidence>
<organism evidence="7 8">
    <name type="scientific">Sulfitobacter guttiformis</name>
    <dbReference type="NCBI Taxonomy" id="74349"/>
    <lineage>
        <taxon>Bacteria</taxon>
        <taxon>Pseudomonadati</taxon>
        <taxon>Pseudomonadota</taxon>
        <taxon>Alphaproteobacteria</taxon>
        <taxon>Rhodobacterales</taxon>
        <taxon>Roseobacteraceae</taxon>
        <taxon>Sulfitobacter</taxon>
    </lineage>
</organism>
<dbReference type="InterPro" id="IPR039424">
    <property type="entry name" value="SBP_5"/>
</dbReference>
<dbReference type="CDD" id="cd08498">
    <property type="entry name" value="PBP2_NikA_DppA_OppA_like_2"/>
    <property type="match status" value="1"/>
</dbReference>
<protein>
    <submittedName>
        <fullName evidence="7">Peptide/nickel transport system substrate-binding protein</fullName>
    </submittedName>
</protein>
<comment type="caution">
    <text evidence="7">The sequence shown here is derived from an EMBL/GenBank/DDBJ whole genome shotgun (WGS) entry which is preliminary data.</text>
</comment>
<dbReference type="RefSeq" id="WP_025062944.1">
    <property type="nucleotide sequence ID" value="NZ_RAQK01000001.1"/>
</dbReference>
<dbReference type="SUPFAM" id="SSF53850">
    <property type="entry name" value="Periplasmic binding protein-like II"/>
    <property type="match status" value="1"/>
</dbReference>
<feature type="signal peptide" evidence="5">
    <location>
        <begin position="1"/>
        <end position="22"/>
    </location>
</feature>
<proteinExistence type="inferred from homology"/>
<accession>A0A420DP00</accession>
<keyword evidence="3" id="KW-0813">Transport</keyword>
<dbReference type="PANTHER" id="PTHR30290:SF9">
    <property type="entry name" value="OLIGOPEPTIDE-BINDING PROTEIN APPA"/>
    <property type="match status" value="1"/>
</dbReference>
<dbReference type="Gene3D" id="3.40.190.10">
    <property type="entry name" value="Periplasmic binding protein-like II"/>
    <property type="match status" value="1"/>
</dbReference>
<evidence type="ECO:0000313" key="8">
    <source>
        <dbReference type="Proteomes" id="UP000284407"/>
    </source>
</evidence>
<dbReference type="PANTHER" id="PTHR30290">
    <property type="entry name" value="PERIPLASMIC BINDING COMPONENT OF ABC TRANSPORTER"/>
    <property type="match status" value="1"/>
</dbReference>
<keyword evidence="8" id="KW-1185">Reference proteome</keyword>
<comment type="subcellular location">
    <subcellularLocation>
        <location evidence="1">Periplasm</location>
    </subcellularLocation>
</comment>
<dbReference type="GO" id="GO:0015833">
    <property type="term" value="P:peptide transport"/>
    <property type="evidence" value="ECO:0007669"/>
    <property type="project" value="TreeGrafter"/>
</dbReference>
<gene>
    <name evidence="7" type="ORF">C8N30_0541</name>
</gene>
<dbReference type="Gene3D" id="3.10.105.10">
    <property type="entry name" value="Dipeptide-binding Protein, Domain 3"/>
    <property type="match status" value="1"/>
</dbReference>
<evidence type="ECO:0000256" key="2">
    <source>
        <dbReference type="ARBA" id="ARBA00005695"/>
    </source>
</evidence>
<sequence length="534" mass="57619">MKTLKLSLLAGLLAAVAMPVTAQDLTLGLKSEATSMDPQFHQLSTNIQVHKNIFETLTKQDAVQKVGPGLASEWEAVDDNTWRFKLREGVKFHDGSDFTARDVIYSFCRVPLVENSPSAFTIYTAGVTDIIAEDDYTVVFKTGNTNPLFPAEIWSVAIVSADTLGAGDDLAYGAQGACTGMGDVPQSPAFNDPAVAVGTGPYTLNTYTRGSELTLSRFDGYWGGMPAWENVIMRPITSNGPRVAALLAGDVDMIESPPIQDIPRLQEADFKIVDALSNRIIYLAMRQEEGAPSIEGTDGKNPLMDARVREAISISINRDAIAERIMGGYAKPAGELLPPPMFGSSGRPVDSYDPDRAKALLAEAGYPDGFTMTLGTPNDRYINDEQVAQAVAQMLARVGITINVDASTASQFFSRRNALEFPIFMAGWGAASGEMSSPLKSLVATFDADTGMGPTNAGRYSNPAMDEVLVRAMSTIDDTARDELLQEAGTIVLDDFGIIPLHFEQTVWAMKPGFDYEPRVDQYTMASEVKASGN</sequence>
<dbReference type="Pfam" id="PF00496">
    <property type="entry name" value="SBP_bac_5"/>
    <property type="match status" value="1"/>
</dbReference>
<feature type="domain" description="Solute-binding protein family 5" evidence="6">
    <location>
        <begin position="65"/>
        <end position="445"/>
    </location>
</feature>
<dbReference type="GO" id="GO:0030288">
    <property type="term" value="C:outer membrane-bounded periplasmic space"/>
    <property type="evidence" value="ECO:0007669"/>
    <property type="project" value="UniProtKB-ARBA"/>
</dbReference>
<dbReference type="STRING" id="1443111.Z949_2510"/>
<evidence type="ECO:0000256" key="4">
    <source>
        <dbReference type="ARBA" id="ARBA00022729"/>
    </source>
</evidence>
<dbReference type="GO" id="GO:1904680">
    <property type="term" value="F:peptide transmembrane transporter activity"/>
    <property type="evidence" value="ECO:0007669"/>
    <property type="project" value="TreeGrafter"/>
</dbReference>
<evidence type="ECO:0000256" key="5">
    <source>
        <dbReference type="SAM" id="SignalP"/>
    </source>
</evidence>
<dbReference type="InterPro" id="IPR000914">
    <property type="entry name" value="SBP_5_dom"/>
</dbReference>
<dbReference type="Proteomes" id="UP000284407">
    <property type="component" value="Unassembled WGS sequence"/>
</dbReference>
<evidence type="ECO:0000259" key="6">
    <source>
        <dbReference type="Pfam" id="PF00496"/>
    </source>
</evidence>
<evidence type="ECO:0000313" key="7">
    <source>
        <dbReference type="EMBL" id="RKE95991.1"/>
    </source>
</evidence>
<name>A0A420DP00_9RHOB</name>
<dbReference type="PROSITE" id="PS01040">
    <property type="entry name" value="SBP_BACTERIAL_5"/>
    <property type="match status" value="1"/>
</dbReference>
<keyword evidence="4 5" id="KW-0732">Signal</keyword>
<dbReference type="PIRSF" id="PIRSF002741">
    <property type="entry name" value="MppA"/>
    <property type="match status" value="1"/>
</dbReference>
<comment type="similarity">
    <text evidence="2">Belongs to the bacterial solute-binding protein 5 family.</text>
</comment>
<dbReference type="InterPro" id="IPR023765">
    <property type="entry name" value="SBP_5_CS"/>
</dbReference>
<dbReference type="InterPro" id="IPR030678">
    <property type="entry name" value="Peptide/Ni-bd"/>
</dbReference>
<dbReference type="OrthoDB" id="9803988at2"/>
<feature type="chain" id="PRO_5019232660" evidence="5">
    <location>
        <begin position="23"/>
        <end position="534"/>
    </location>
</feature>
<evidence type="ECO:0000256" key="3">
    <source>
        <dbReference type="ARBA" id="ARBA00022448"/>
    </source>
</evidence>
<dbReference type="GO" id="GO:0043190">
    <property type="term" value="C:ATP-binding cassette (ABC) transporter complex"/>
    <property type="evidence" value="ECO:0007669"/>
    <property type="project" value="InterPro"/>
</dbReference>
<dbReference type="EMBL" id="RAQK01000001">
    <property type="protein sequence ID" value="RKE95991.1"/>
    <property type="molecule type" value="Genomic_DNA"/>
</dbReference>
<reference evidence="7 8" key="1">
    <citation type="submission" date="2018-09" db="EMBL/GenBank/DDBJ databases">
        <title>Genomic Encyclopedia of Archaeal and Bacterial Type Strains, Phase II (KMG-II): from individual species to whole genera.</title>
        <authorList>
            <person name="Goeker M."/>
        </authorList>
    </citation>
    <scope>NUCLEOTIDE SEQUENCE [LARGE SCALE GENOMIC DNA]</scope>
    <source>
        <strain evidence="7 8">DSM 11458</strain>
    </source>
</reference>